<dbReference type="AlphaFoldDB" id="A0A2A6BD94"/>
<accession>A0A8R1YH46</accession>
<proteinExistence type="predicted"/>
<feature type="region of interest" description="Disordered" evidence="1">
    <location>
        <begin position="1"/>
        <end position="61"/>
    </location>
</feature>
<feature type="compositionally biased region" description="Basic and acidic residues" evidence="1">
    <location>
        <begin position="90"/>
        <end position="106"/>
    </location>
</feature>
<evidence type="ECO:0000313" key="3">
    <source>
        <dbReference type="Proteomes" id="UP000005239"/>
    </source>
</evidence>
<dbReference type="OrthoDB" id="10237740at2759"/>
<keyword evidence="3" id="KW-1185">Reference proteome</keyword>
<dbReference type="EnsemblMetazoa" id="PPA22173.1">
    <property type="protein sequence ID" value="PPA22173.1"/>
    <property type="gene ID" value="WBGene00111727"/>
</dbReference>
<evidence type="ECO:0000256" key="1">
    <source>
        <dbReference type="SAM" id="MobiDB-lite"/>
    </source>
</evidence>
<gene>
    <name evidence="2" type="primary">WBGene00111727</name>
</gene>
<reference evidence="3" key="1">
    <citation type="journal article" date="2008" name="Nat. Genet.">
        <title>The Pristionchus pacificus genome provides a unique perspective on nematode lifestyle and parasitism.</title>
        <authorList>
            <person name="Dieterich C."/>
            <person name="Clifton S.W."/>
            <person name="Schuster L.N."/>
            <person name="Chinwalla A."/>
            <person name="Delehaunty K."/>
            <person name="Dinkelacker I."/>
            <person name="Fulton L."/>
            <person name="Fulton R."/>
            <person name="Godfrey J."/>
            <person name="Minx P."/>
            <person name="Mitreva M."/>
            <person name="Roeseler W."/>
            <person name="Tian H."/>
            <person name="Witte H."/>
            <person name="Yang S.P."/>
            <person name="Wilson R.K."/>
            <person name="Sommer R.J."/>
        </authorList>
    </citation>
    <scope>NUCLEOTIDE SEQUENCE [LARGE SCALE GENOMIC DNA]</scope>
    <source>
        <strain evidence="3">PS312</strain>
    </source>
</reference>
<feature type="compositionally biased region" description="Basic and acidic residues" evidence="1">
    <location>
        <begin position="14"/>
        <end position="44"/>
    </location>
</feature>
<organism evidence="2 3">
    <name type="scientific">Pristionchus pacificus</name>
    <name type="common">Parasitic nematode worm</name>
    <dbReference type="NCBI Taxonomy" id="54126"/>
    <lineage>
        <taxon>Eukaryota</taxon>
        <taxon>Metazoa</taxon>
        <taxon>Ecdysozoa</taxon>
        <taxon>Nematoda</taxon>
        <taxon>Chromadorea</taxon>
        <taxon>Rhabditida</taxon>
        <taxon>Rhabditina</taxon>
        <taxon>Diplogasteromorpha</taxon>
        <taxon>Diplogasteroidea</taxon>
        <taxon>Neodiplogasteridae</taxon>
        <taxon>Pristionchus</taxon>
    </lineage>
</organism>
<evidence type="ECO:0000313" key="2">
    <source>
        <dbReference type="EnsemblMetazoa" id="PPA22173.1"/>
    </source>
</evidence>
<protein>
    <submittedName>
        <fullName evidence="2">Uncharacterized protein</fullName>
    </submittedName>
</protein>
<name>A0A2A6BD94_PRIPA</name>
<dbReference type="Proteomes" id="UP000005239">
    <property type="component" value="Unassembled WGS sequence"/>
</dbReference>
<feature type="region of interest" description="Disordered" evidence="1">
    <location>
        <begin position="90"/>
        <end position="181"/>
    </location>
</feature>
<sequence length="483" mass="54646">MEARDIPEKSSAYHKREVPTRKEKCLPEKRSAYQKREVPTRKEQCLPQKRGAYHKREVPTTKERCLPEKRSAYQKREVLTRKEKCLPEKRSAYQKREAPTTKEKCLPQKRSAYHKREVPTRKGKCLPEKRSAYQKREVPTRKEKCLPEKSSAYHKREAPTTKEKCLPQKRSAYHKREVPTRKEKCLPEREVPTRKEKCLPQKRSAYQKREVPTRKEKCLPQKRRAYQKREAPHVCTLNAAGTRGTVCPFDTSTGVERIHYRGHCETPAFATSAQPGLDLFSPSSSLSFQKQTILSTPVDVSTGQAIPRAPAAFKVQASKTKAEVGESRAPESARGMEARDLEEKLRNKRAVPTRFGLRSSVSFVEILGARVVLGLEEGGTEVPRYQGTKVPLPGVYLPSVAILRVLRGDPYCPSWRSSKPGLRSSVSFVEIHDARVVLGLEEGRGDPQSASWRSMVSVVEIFEARVEILCAGLSSSEIGLSSA</sequence>
<reference evidence="2" key="2">
    <citation type="submission" date="2022-06" db="UniProtKB">
        <authorList>
            <consortium name="EnsemblMetazoa"/>
        </authorList>
    </citation>
    <scope>IDENTIFICATION</scope>
    <source>
        <strain evidence="2">PS312</strain>
    </source>
</reference>
<accession>A0A2A6BD94</accession>
<feature type="compositionally biased region" description="Basic and acidic residues" evidence="1">
    <location>
        <begin position="154"/>
        <end position="166"/>
    </location>
</feature>
<feature type="compositionally biased region" description="Basic and acidic residues" evidence="1">
    <location>
        <begin position="114"/>
        <end position="147"/>
    </location>
</feature>